<dbReference type="Pfam" id="PF13180">
    <property type="entry name" value="PDZ_2"/>
    <property type="match status" value="1"/>
</dbReference>
<evidence type="ECO:0000259" key="4">
    <source>
        <dbReference type="PROSITE" id="PS50106"/>
    </source>
</evidence>
<evidence type="ECO:0000313" key="6">
    <source>
        <dbReference type="Proteomes" id="UP000050509"/>
    </source>
</evidence>
<dbReference type="InterPro" id="IPR001940">
    <property type="entry name" value="Peptidase_S1C"/>
</dbReference>
<dbReference type="SUPFAM" id="SSF50156">
    <property type="entry name" value="PDZ domain-like"/>
    <property type="match status" value="1"/>
</dbReference>
<dbReference type="InterPro" id="IPR051201">
    <property type="entry name" value="Chloro_Bact_Ser_Proteases"/>
</dbReference>
<dbReference type="InterPro" id="IPR001254">
    <property type="entry name" value="Trypsin_dom"/>
</dbReference>
<dbReference type="Pfam" id="PF00089">
    <property type="entry name" value="Trypsin"/>
    <property type="match status" value="1"/>
</dbReference>
<dbReference type="InterPro" id="IPR009003">
    <property type="entry name" value="Peptidase_S1_PA"/>
</dbReference>
<dbReference type="CDD" id="cd06779">
    <property type="entry name" value="cpPDZ_Deg_HtrA-like"/>
    <property type="match status" value="1"/>
</dbReference>
<organism evidence="5 6">
    <name type="scientific">Kouleothrix aurantiaca</name>
    <dbReference type="NCBI Taxonomy" id="186479"/>
    <lineage>
        <taxon>Bacteria</taxon>
        <taxon>Bacillati</taxon>
        <taxon>Chloroflexota</taxon>
        <taxon>Chloroflexia</taxon>
        <taxon>Chloroflexales</taxon>
        <taxon>Roseiflexineae</taxon>
        <taxon>Roseiflexaceae</taxon>
        <taxon>Kouleothrix</taxon>
    </lineage>
</organism>
<keyword evidence="3" id="KW-0378">Hydrolase</keyword>
<dbReference type="PROSITE" id="PS50106">
    <property type="entry name" value="PDZ"/>
    <property type="match status" value="1"/>
</dbReference>
<dbReference type="PANTHER" id="PTHR43343">
    <property type="entry name" value="PEPTIDASE S12"/>
    <property type="match status" value="1"/>
</dbReference>
<protein>
    <submittedName>
        <fullName evidence="5">2-alkenal reductase</fullName>
    </submittedName>
</protein>
<dbReference type="AlphaFoldDB" id="A0A0P9EUU4"/>
<comment type="caution">
    <text evidence="5">The sequence shown here is derived from an EMBL/GenBank/DDBJ whole genome shotgun (WGS) entry which is preliminary data.</text>
</comment>
<dbReference type="InterPro" id="IPR036034">
    <property type="entry name" value="PDZ_sf"/>
</dbReference>
<dbReference type="Proteomes" id="UP000050509">
    <property type="component" value="Unassembled WGS sequence"/>
</dbReference>
<dbReference type="PANTHER" id="PTHR43343:SF3">
    <property type="entry name" value="PROTEASE DO-LIKE 8, CHLOROPLASTIC"/>
    <property type="match status" value="1"/>
</dbReference>
<dbReference type="Gene3D" id="2.30.42.10">
    <property type="match status" value="1"/>
</dbReference>
<dbReference type="SUPFAM" id="SSF50494">
    <property type="entry name" value="Trypsin-like serine proteases"/>
    <property type="match status" value="1"/>
</dbReference>
<feature type="domain" description="PDZ" evidence="4">
    <location>
        <begin position="84"/>
        <end position="194"/>
    </location>
</feature>
<dbReference type="GO" id="GO:0004252">
    <property type="term" value="F:serine-type endopeptidase activity"/>
    <property type="evidence" value="ECO:0007669"/>
    <property type="project" value="InterPro"/>
</dbReference>
<evidence type="ECO:0000313" key="5">
    <source>
        <dbReference type="EMBL" id="KPV48078.1"/>
    </source>
</evidence>
<dbReference type="SMART" id="SM00228">
    <property type="entry name" value="PDZ"/>
    <property type="match status" value="1"/>
</dbReference>
<comment type="similarity">
    <text evidence="1">Belongs to the peptidase S1C family.</text>
</comment>
<name>A0A0P9EUU4_9CHLR</name>
<keyword evidence="2" id="KW-0645">Protease</keyword>
<keyword evidence="6" id="KW-1185">Reference proteome</keyword>
<dbReference type="Gene3D" id="2.40.10.10">
    <property type="entry name" value="Trypsin-like serine proteases"/>
    <property type="match status" value="1"/>
</dbReference>
<accession>A0A0P9EUU4</accession>
<dbReference type="InterPro" id="IPR043504">
    <property type="entry name" value="Peptidase_S1_PA_chymotrypsin"/>
</dbReference>
<gene>
    <name evidence="5" type="ORF">SE17_39995</name>
</gene>
<feature type="non-terminal residue" evidence="5">
    <location>
        <position position="1"/>
    </location>
</feature>
<dbReference type="PRINTS" id="PR00834">
    <property type="entry name" value="PROTEASES2C"/>
</dbReference>
<proteinExistence type="inferred from homology"/>
<evidence type="ECO:0000256" key="2">
    <source>
        <dbReference type="ARBA" id="ARBA00022670"/>
    </source>
</evidence>
<dbReference type="EMBL" id="LJCR01002966">
    <property type="protein sequence ID" value="KPV48078.1"/>
    <property type="molecule type" value="Genomic_DNA"/>
</dbReference>
<dbReference type="InterPro" id="IPR001478">
    <property type="entry name" value="PDZ"/>
</dbReference>
<evidence type="ECO:0000256" key="1">
    <source>
        <dbReference type="ARBA" id="ARBA00010541"/>
    </source>
</evidence>
<reference evidence="5 6" key="1">
    <citation type="submission" date="2015-09" db="EMBL/GenBank/DDBJ databases">
        <title>Draft genome sequence of Kouleothrix aurantiaca JCM 19913.</title>
        <authorList>
            <person name="Hemp J."/>
        </authorList>
    </citation>
    <scope>NUCLEOTIDE SEQUENCE [LARGE SCALE GENOMIC DNA]</scope>
    <source>
        <strain evidence="5 6">COM-B</strain>
    </source>
</reference>
<sequence>NTLTVGVISGLGRSLRGPASSQGGRFAITNIIQTDAAINPGNSGGPLMNIRGEVIGVNTAIRSASGVFEGIGYAVPANAVARVVPALIRDGRYQHPWLGVGMRDVDPLLARRFDLAAQQGVLITNVQPGSPAEAAGLRAGTETGDYGGAPVVYGGDIVTAFNGEPVRSGDELVGFLEEQGEVGQQITLTVVRDKEKVDLVATLGSRPEQ</sequence>
<dbReference type="GO" id="GO:0006508">
    <property type="term" value="P:proteolysis"/>
    <property type="evidence" value="ECO:0007669"/>
    <property type="project" value="UniProtKB-KW"/>
</dbReference>
<evidence type="ECO:0000256" key="3">
    <source>
        <dbReference type="ARBA" id="ARBA00022801"/>
    </source>
</evidence>